<evidence type="ECO:0000256" key="1">
    <source>
        <dbReference type="ARBA" id="ARBA00004123"/>
    </source>
</evidence>
<dbReference type="Gene3D" id="2.60.40.820">
    <property type="entry name" value="Transcription factor, T-box"/>
    <property type="match status" value="1"/>
</dbReference>
<sequence length="299" mass="33578">MKSEVIVRLAEQQDALWKRFAAHTTEMVVTKTGRKMFPKLEYHIEGLETDKMYALVLEIRQVDDYRYKFSNGGWVTAGRCEGKIEEKKIWHADGVMTGKQWMSTAVNFDRLKITNNSKDTCASHVFLHSMHKYIPVLSIFESPSNSPFLMPQQTSKPIAVVKIDYTDFIAVTAYQNQTVTSLKIAHNPFAKGFREGTSTPTQESRKRNSSSTPEDSQVSSPQPKRIKSEHPLPPTIPQILPFAPNPFMLPYSPFLFQAMVAASGGPQIPFFHFGPTFSPTLSLASSNSADSEKDVDLTP</sequence>
<dbReference type="PROSITE" id="PS50252">
    <property type="entry name" value="TBOX_3"/>
    <property type="match status" value="1"/>
</dbReference>
<dbReference type="InterPro" id="IPR001699">
    <property type="entry name" value="TF_T-box"/>
</dbReference>
<dbReference type="PANTHER" id="PTHR11267">
    <property type="entry name" value="T-BOX PROTEIN-RELATED"/>
    <property type="match status" value="1"/>
</dbReference>
<organism evidence="9 10">
    <name type="scientific">Caenorhabditis angaria</name>
    <dbReference type="NCBI Taxonomy" id="860376"/>
    <lineage>
        <taxon>Eukaryota</taxon>
        <taxon>Metazoa</taxon>
        <taxon>Ecdysozoa</taxon>
        <taxon>Nematoda</taxon>
        <taxon>Chromadorea</taxon>
        <taxon>Rhabditida</taxon>
        <taxon>Rhabditina</taxon>
        <taxon>Rhabditomorpha</taxon>
        <taxon>Rhabditoidea</taxon>
        <taxon>Rhabditidae</taxon>
        <taxon>Peloderinae</taxon>
        <taxon>Caenorhabditis</taxon>
    </lineage>
</organism>
<dbReference type="GO" id="GO:0000981">
    <property type="term" value="F:DNA-binding transcription factor activity, RNA polymerase II-specific"/>
    <property type="evidence" value="ECO:0007669"/>
    <property type="project" value="TreeGrafter"/>
</dbReference>
<gene>
    <name evidence="9" type="ORF">CAMP_LOCUS7995</name>
</gene>
<dbReference type="PROSITE" id="PS01283">
    <property type="entry name" value="TBOX_1"/>
    <property type="match status" value="1"/>
</dbReference>
<dbReference type="GO" id="GO:0001708">
    <property type="term" value="P:cell fate specification"/>
    <property type="evidence" value="ECO:0007669"/>
    <property type="project" value="TreeGrafter"/>
</dbReference>
<evidence type="ECO:0000256" key="5">
    <source>
        <dbReference type="ARBA" id="ARBA00023242"/>
    </source>
</evidence>
<dbReference type="SMART" id="SM00425">
    <property type="entry name" value="TBOX"/>
    <property type="match status" value="1"/>
</dbReference>
<dbReference type="CDD" id="cd00182">
    <property type="entry name" value="T-box"/>
    <property type="match status" value="1"/>
</dbReference>
<comment type="caution">
    <text evidence="6">Lacks conserved residue(s) required for the propagation of feature annotation.</text>
</comment>
<dbReference type="GO" id="GO:0045893">
    <property type="term" value="P:positive regulation of DNA-templated transcription"/>
    <property type="evidence" value="ECO:0007669"/>
    <property type="project" value="InterPro"/>
</dbReference>
<dbReference type="SUPFAM" id="SSF49417">
    <property type="entry name" value="p53-like transcription factors"/>
    <property type="match status" value="1"/>
</dbReference>
<evidence type="ECO:0000259" key="8">
    <source>
        <dbReference type="PROSITE" id="PS50252"/>
    </source>
</evidence>
<dbReference type="PANTHER" id="PTHR11267:SF170">
    <property type="entry name" value="T-BOX PROTEIN 33-RELATED"/>
    <property type="match status" value="1"/>
</dbReference>
<dbReference type="GO" id="GO:0000978">
    <property type="term" value="F:RNA polymerase II cis-regulatory region sequence-specific DNA binding"/>
    <property type="evidence" value="ECO:0007669"/>
    <property type="project" value="InterPro"/>
</dbReference>
<protein>
    <recommendedName>
        <fullName evidence="8">T-box domain-containing protein</fullName>
    </recommendedName>
</protein>
<dbReference type="EMBL" id="CANHGI010000003">
    <property type="protein sequence ID" value="CAI5445358.1"/>
    <property type="molecule type" value="Genomic_DNA"/>
</dbReference>
<keyword evidence="5 6" id="KW-0539">Nucleus</keyword>
<feature type="region of interest" description="Disordered" evidence="7">
    <location>
        <begin position="191"/>
        <end position="237"/>
    </location>
</feature>
<evidence type="ECO:0000256" key="6">
    <source>
        <dbReference type="PROSITE-ProRule" id="PRU00201"/>
    </source>
</evidence>
<accession>A0A9P1N0E7</accession>
<evidence type="ECO:0000313" key="9">
    <source>
        <dbReference type="EMBL" id="CAI5445358.1"/>
    </source>
</evidence>
<keyword evidence="3 6" id="KW-0238">DNA-binding</keyword>
<dbReference type="InterPro" id="IPR018186">
    <property type="entry name" value="TF_T-box_CS"/>
</dbReference>
<dbReference type="AlphaFoldDB" id="A0A9P1N0E7"/>
<dbReference type="FunFam" id="2.60.40.820:FF:000013">
    <property type="entry name" value="T-box transcription factor tbx-9"/>
    <property type="match status" value="1"/>
</dbReference>
<proteinExistence type="predicted"/>
<keyword evidence="10" id="KW-1185">Reference proteome</keyword>
<dbReference type="PROSITE" id="PS01264">
    <property type="entry name" value="TBOX_2"/>
    <property type="match status" value="1"/>
</dbReference>
<evidence type="ECO:0000256" key="4">
    <source>
        <dbReference type="ARBA" id="ARBA00023163"/>
    </source>
</evidence>
<comment type="subcellular location">
    <subcellularLocation>
        <location evidence="1 6">Nucleus</location>
    </subcellularLocation>
</comment>
<evidence type="ECO:0000256" key="7">
    <source>
        <dbReference type="SAM" id="MobiDB-lite"/>
    </source>
</evidence>
<dbReference type="PRINTS" id="PR00937">
    <property type="entry name" value="TBOX"/>
</dbReference>
<evidence type="ECO:0000256" key="3">
    <source>
        <dbReference type="ARBA" id="ARBA00023125"/>
    </source>
</evidence>
<feature type="domain" description="T-box" evidence="8">
    <location>
        <begin position="11"/>
        <end position="195"/>
    </location>
</feature>
<dbReference type="InterPro" id="IPR036960">
    <property type="entry name" value="T-box_sf"/>
</dbReference>
<keyword evidence="2" id="KW-0805">Transcription regulation</keyword>
<dbReference type="InterPro" id="IPR008967">
    <property type="entry name" value="p53-like_TF_DNA-bd_sf"/>
</dbReference>
<dbReference type="Proteomes" id="UP001152747">
    <property type="component" value="Unassembled WGS sequence"/>
</dbReference>
<comment type="caution">
    <text evidence="9">The sequence shown here is derived from an EMBL/GenBank/DDBJ whole genome shotgun (WGS) entry which is preliminary data.</text>
</comment>
<dbReference type="GO" id="GO:0005634">
    <property type="term" value="C:nucleus"/>
    <property type="evidence" value="ECO:0007669"/>
    <property type="project" value="UniProtKB-SubCell"/>
</dbReference>
<reference evidence="9" key="1">
    <citation type="submission" date="2022-11" db="EMBL/GenBank/DDBJ databases">
        <authorList>
            <person name="Kikuchi T."/>
        </authorList>
    </citation>
    <scope>NUCLEOTIDE SEQUENCE</scope>
    <source>
        <strain evidence="9">PS1010</strain>
    </source>
</reference>
<evidence type="ECO:0000313" key="10">
    <source>
        <dbReference type="Proteomes" id="UP001152747"/>
    </source>
</evidence>
<dbReference type="GO" id="GO:0000785">
    <property type="term" value="C:chromatin"/>
    <property type="evidence" value="ECO:0007669"/>
    <property type="project" value="TreeGrafter"/>
</dbReference>
<feature type="compositionally biased region" description="Polar residues" evidence="7">
    <location>
        <begin position="209"/>
        <end position="222"/>
    </location>
</feature>
<keyword evidence="4" id="KW-0804">Transcription</keyword>
<evidence type="ECO:0000256" key="2">
    <source>
        <dbReference type="ARBA" id="ARBA00023015"/>
    </source>
</evidence>
<name>A0A9P1N0E7_9PELO</name>
<dbReference type="Pfam" id="PF00907">
    <property type="entry name" value="T-box"/>
    <property type="match status" value="1"/>
</dbReference>
<dbReference type="InterPro" id="IPR046360">
    <property type="entry name" value="T-box_DNA-bd"/>
</dbReference>
<dbReference type="OrthoDB" id="6119313at2759"/>